<feature type="non-terminal residue" evidence="1">
    <location>
        <position position="83"/>
    </location>
</feature>
<feature type="non-terminal residue" evidence="1">
    <location>
        <position position="1"/>
    </location>
</feature>
<protein>
    <submittedName>
        <fullName evidence="1">Uncharacterized protein</fullName>
    </submittedName>
</protein>
<evidence type="ECO:0000313" key="1">
    <source>
        <dbReference type="EMBL" id="CAA9496273.1"/>
    </source>
</evidence>
<dbReference type="AlphaFoldDB" id="A0A6J4SDZ4"/>
<reference evidence="1" key="1">
    <citation type="submission" date="2020-02" db="EMBL/GenBank/DDBJ databases">
        <authorList>
            <person name="Meier V. D."/>
        </authorList>
    </citation>
    <scope>NUCLEOTIDE SEQUENCE</scope>
    <source>
        <strain evidence="1">AVDCRST_MAG09</strain>
    </source>
</reference>
<name>A0A6J4SDZ4_9SPHN</name>
<sequence length="83" mass="9045">CLGRSPALTSVTNWPAATKASVGRFWVMEQPPLPVADLALWALLWRSVGVARSCTTGINRVASLRATRARPRRAVRTRGRTAC</sequence>
<dbReference type="EMBL" id="CADCVZ010000010">
    <property type="protein sequence ID" value="CAA9496273.1"/>
    <property type="molecule type" value="Genomic_DNA"/>
</dbReference>
<proteinExistence type="predicted"/>
<accession>A0A6J4SDZ4</accession>
<gene>
    <name evidence="1" type="ORF">AVDCRST_MAG09-424</name>
</gene>
<organism evidence="1">
    <name type="scientific">uncultured Sphingomonas sp</name>
    <dbReference type="NCBI Taxonomy" id="158754"/>
    <lineage>
        <taxon>Bacteria</taxon>
        <taxon>Pseudomonadati</taxon>
        <taxon>Pseudomonadota</taxon>
        <taxon>Alphaproteobacteria</taxon>
        <taxon>Sphingomonadales</taxon>
        <taxon>Sphingomonadaceae</taxon>
        <taxon>Sphingomonas</taxon>
        <taxon>environmental samples</taxon>
    </lineage>
</organism>